<keyword evidence="2" id="KW-1185">Reference proteome</keyword>
<gene>
    <name evidence="1" type="ORF">MENTE1834_LOCUS30065</name>
</gene>
<protein>
    <submittedName>
        <fullName evidence="1">Uncharacterized protein</fullName>
    </submittedName>
</protein>
<evidence type="ECO:0000313" key="2">
    <source>
        <dbReference type="Proteomes" id="UP001497535"/>
    </source>
</evidence>
<organism evidence="1 2">
    <name type="scientific">Meloidogyne enterolobii</name>
    <name type="common">Root-knot nematode worm</name>
    <name type="synonym">Meloidogyne mayaguensis</name>
    <dbReference type="NCBI Taxonomy" id="390850"/>
    <lineage>
        <taxon>Eukaryota</taxon>
        <taxon>Metazoa</taxon>
        <taxon>Ecdysozoa</taxon>
        <taxon>Nematoda</taxon>
        <taxon>Chromadorea</taxon>
        <taxon>Rhabditida</taxon>
        <taxon>Tylenchina</taxon>
        <taxon>Tylenchomorpha</taxon>
        <taxon>Tylenchoidea</taxon>
        <taxon>Meloidogynidae</taxon>
        <taxon>Meloidogyninae</taxon>
        <taxon>Meloidogyne</taxon>
    </lineage>
</organism>
<accession>A0ACB0ZXP2</accession>
<dbReference type="Proteomes" id="UP001497535">
    <property type="component" value="Unassembled WGS sequence"/>
</dbReference>
<name>A0ACB0ZXP2_MELEN</name>
<proteinExistence type="predicted"/>
<comment type="caution">
    <text evidence="1">The sequence shown here is derived from an EMBL/GenBank/DDBJ whole genome shotgun (WGS) entry which is preliminary data.</text>
</comment>
<reference evidence="1" key="1">
    <citation type="submission" date="2023-11" db="EMBL/GenBank/DDBJ databases">
        <authorList>
            <person name="Poullet M."/>
        </authorList>
    </citation>
    <scope>NUCLEOTIDE SEQUENCE</scope>
    <source>
        <strain evidence="1">E1834</strain>
    </source>
</reference>
<sequence length="347" mass="35742">MQQKLLMHQSLLNGNQMTIVDTSNNSNIEGNRVVCGQTIQFNPNPQINEQIGQNISWQVNTSSNGANTPQGLILLQQTGGGGELPQQIVGIGQIIGGNGGIINTGDNDNTGQISYGRADSTLGGIGVNCGKINEIEGGGSGGVNIIMSENPSGKFNNIQNRGTIPSKFYGNKKSVNVIGQQLLQERAQSDAAAVAAAAASISEKSANPSNNNNAGGVTNNAAAAAAQLLHGGIVGFQNQLQMNQLAALMANQQSQQNAKLASLSNTGVDSSTDLSSGNVGAAGIIILLSENNFYSPTTSFFFSTKYNTATNTINSNATIIVTTTTAATIICCNCCPTTAATTRTATN</sequence>
<evidence type="ECO:0000313" key="1">
    <source>
        <dbReference type="EMBL" id="CAK5082765.1"/>
    </source>
</evidence>
<dbReference type="EMBL" id="CAVMJV010000048">
    <property type="protein sequence ID" value="CAK5082765.1"/>
    <property type="molecule type" value="Genomic_DNA"/>
</dbReference>